<dbReference type="RefSeq" id="WP_149391894.1">
    <property type="nucleotide sequence ID" value="NZ_SMRS01000014.1"/>
</dbReference>
<gene>
    <name evidence="6" type="ORF">E1H14_12880</name>
</gene>
<dbReference type="InterPro" id="IPR011010">
    <property type="entry name" value="DNA_brk_join_enz"/>
</dbReference>
<dbReference type="OrthoDB" id="9057547at2"/>
<evidence type="ECO:0000256" key="2">
    <source>
        <dbReference type="ARBA" id="ARBA00022908"/>
    </source>
</evidence>
<keyword evidence="4" id="KW-0233">DNA recombination</keyword>
<accession>A0A5A9W079</accession>
<comment type="caution">
    <text evidence="6">The sequence shown here is derived from an EMBL/GenBank/DDBJ whole genome shotgun (WGS) entry which is preliminary data.</text>
</comment>
<evidence type="ECO:0000256" key="4">
    <source>
        <dbReference type="ARBA" id="ARBA00023172"/>
    </source>
</evidence>
<dbReference type="InterPro" id="IPR013762">
    <property type="entry name" value="Integrase-like_cat_sf"/>
</dbReference>
<dbReference type="InterPro" id="IPR025166">
    <property type="entry name" value="Integrase_DNA_bind_dom"/>
</dbReference>
<dbReference type="Proteomes" id="UP000325302">
    <property type="component" value="Unassembled WGS sequence"/>
</dbReference>
<evidence type="ECO:0000313" key="6">
    <source>
        <dbReference type="EMBL" id="KAA0873525.1"/>
    </source>
</evidence>
<dbReference type="PANTHER" id="PTHR30629">
    <property type="entry name" value="PROPHAGE INTEGRASE"/>
    <property type="match status" value="1"/>
</dbReference>
<dbReference type="Gene3D" id="1.10.150.130">
    <property type="match status" value="1"/>
</dbReference>
<organism evidence="6 7">
    <name type="scientific">Nitrincola tapanii</name>
    <dbReference type="NCBI Taxonomy" id="1708751"/>
    <lineage>
        <taxon>Bacteria</taxon>
        <taxon>Pseudomonadati</taxon>
        <taxon>Pseudomonadota</taxon>
        <taxon>Gammaproteobacteria</taxon>
        <taxon>Oceanospirillales</taxon>
        <taxon>Oceanospirillaceae</taxon>
        <taxon>Nitrincola</taxon>
    </lineage>
</organism>
<dbReference type="Pfam" id="PF00589">
    <property type="entry name" value="Phage_integrase"/>
    <property type="match status" value="1"/>
</dbReference>
<dbReference type="AlphaFoldDB" id="A0A5A9W079"/>
<dbReference type="Gene3D" id="1.10.443.10">
    <property type="entry name" value="Intergrase catalytic core"/>
    <property type="match status" value="1"/>
</dbReference>
<reference evidence="6 7" key="1">
    <citation type="submission" date="2019-03" db="EMBL/GenBank/DDBJ databases">
        <title>Nitrincola sp. nov. isolated from an Indian soda lake.</title>
        <authorList>
            <person name="Joshi A."/>
            <person name="Thite S.V."/>
            <person name="Joseph N."/>
            <person name="Dhotre D."/>
            <person name="Moorthy M."/>
            <person name="Shouche Y.S."/>
        </authorList>
    </citation>
    <scope>NUCLEOTIDE SEQUENCE [LARGE SCALE GENOMIC DNA]</scope>
    <source>
        <strain evidence="6 7">MEB193</strain>
    </source>
</reference>
<dbReference type="InterPro" id="IPR038488">
    <property type="entry name" value="Integrase_DNA-bd_sf"/>
</dbReference>
<evidence type="ECO:0000256" key="1">
    <source>
        <dbReference type="ARBA" id="ARBA00008857"/>
    </source>
</evidence>
<dbReference type="Gene3D" id="3.30.160.390">
    <property type="entry name" value="Integrase, DNA-binding domain"/>
    <property type="match status" value="1"/>
</dbReference>
<keyword evidence="7" id="KW-1185">Reference proteome</keyword>
<dbReference type="GO" id="GO:0006310">
    <property type="term" value="P:DNA recombination"/>
    <property type="evidence" value="ECO:0007669"/>
    <property type="project" value="UniProtKB-KW"/>
</dbReference>
<protein>
    <submittedName>
        <fullName evidence="6">DUF4102 domain-containing protein</fullName>
    </submittedName>
</protein>
<feature type="domain" description="Tyr recombinase" evidence="5">
    <location>
        <begin position="216"/>
        <end position="426"/>
    </location>
</feature>
<dbReference type="GO" id="GO:0003677">
    <property type="term" value="F:DNA binding"/>
    <property type="evidence" value="ECO:0007669"/>
    <property type="project" value="UniProtKB-KW"/>
</dbReference>
<evidence type="ECO:0000259" key="5">
    <source>
        <dbReference type="PROSITE" id="PS51898"/>
    </source>
</evidence>
<evidence type="ECO:0000256" key="3">
    <source>
        <dbReference type="ARBA" id="ARBA00023125"/>
    </source>
</evidence>
<dbReference type="EMBL" id="SMRS01000014">
    <property type="protein sequence ID" value="KAA0873525.1"/>
    <property type="molecule type" value="Genomic_DNA"/>
</dbReference>
<dbReference type="CDD" id="cd00796">
    <property type="entry name" value="INT_Rci_Hp1_C"/>
    <property type="match status" value="1"/>
</dbReference>
<dbReference type="PANTHER" id="PTHR30629:SF2">
    <property type="entry name" value="PROPHAGE INTEGRASE INTS-RELATED"/>
    <property type="match status" value="1"/>
</dbReference>
<sequence>MASKNTTKLTASSLKLFSKNADVNAKMWDTELKGFHVKRTATGVSYCLFYRNAEGKQKTPTIGRYPALTADQARDLAQQMLGKVAAGADVLAQKQATRQAAEQKKQQTLGAYLSEVYEAHQRRRKSGDQTIQMLQRHFSDWLDKPMDGITPKDVARWQAEKETDGLAFETSKRTFGALKTCFNHAVKTGTIDGHQLAKCQLEKPHLTDDELAEAGTARRYLTEHETQALFRGIDAYQEEKRQGRRNSRAHGKSHLPDLDALEYVDHVKPWLLTMFYTGFRPGDIFGLRWEHVNLTFGVIRKVIEKTAHHQHEPRTFPISKPLVKTLTAWHEQNGQPATGYVFPSASSKSGRLDKHSMQKPWRKVRELAGLPDDLQLYTLRHNFASQLILAGADLLTVSKLMAHTDIQTTIRFYGHLQPNVARDVIEHFAQVQTPDQATTTTPVNGGVHERLG</sequence>
<dbReference type="InterPro" id="IPR002104">
    <property type="entry name" value="Integrase_catalytic"/>
</dbReference>
<dbReference type="SUPFAM" id="SSF56349">
    <property type="entry name" value="DNA breaking-rejoining enzymes"/>
    <property type="match status" value="1"/>
</dbReference>
<dbReference type="GO" id="GO:0015074">
    <property type="term" value="P:DNA integration"/>
    <property type="evidence" value="ECO:0007669"/>
    <property type="project" value="UniProtKB-KW"/>
</dbReference>
<comment type="similarity">
    <text evidence="1">Belongs to the 'phage' integrase family.</text>
</comment>
<evidence type="ECO:0000313" key="7">
    <source>
        <dbReference type="Proteomes" id="UP000325302"/>
    </source>
</evidence>
<dbReference type="Pfam" id="PF13356">
    <property type="entry name" value="Arm-DNA-bind_3"/>
    <property type="match status" value="1"/>
</dbReference>
<name>A0A5A9W079_9GAMM</name>
<dbReference type="PROSITE" id="PS51898">
    <property type="entry name" value="TYR_RECOMBINASE"/>
    <property type="match status" value="1"/>
</dbReference>
<dbReference type="InterPro" id="IPR010998">
    <property type="entry name" value="Integrase_recombinase_N"/>
</dbReference>
<keyword evidence="2" id="KW-0229">DNA integration</keyword>
<dbReference type="InterPro" id="IPR050808">
    <property type="entry name" value="Phage_Integrase"/>
</dbReference>
<proteinExistence type="inferred from homology"/>
<keyword evidence="3" id="KW-0238">DNA-binding</keyword>